<dbReference type="InterPro" id="IPR045747">
    <property type="entry name" value="CRISPR-assoc_prot_Cas6_N_sf"/>
</dbReference>
<dbReference type="Proteomes" id="UP000286561">
    <property type="component" value="Unassembled WGS sequence"/>
</dbReference>
<proteinExistence type="predicted"/>
<sequence length="245" mass="28273">MRVELLFDLEKPSLPADNRAIFVSFLKKTLEQSHEGHFFERYFGGTARKDYSFSIILDKPRYEGERIQLKTPRLKMIFSADDRNRTGLIFSMAFMGMKYKKFPLPEKNAMTLKRIAHVKENVIISNRVMFRTIPGGGLVVRDHSRETNRDKYYVIGEEQFEEKARQSLMRQAMEAGFPKRLAEEIKFHPVSGKKVVSRLYGIMIDVSAITFIVEADSMILQYFYQAGASSRTAIGYGLCSIIEQL</sequence>
<dbReference type="GO" id="GO:0016788">
    <property type="term" value="F:hydrolase activity, acting on ester bonds"/>
    <property type="evidence" value="ECO:0007669"/>
    <property type="project" value="InterPro"/>
</dbReference>
<evidence type="ECO:0000256" key="1">
    <source>
        <dbReference type="ARBA" id="ARBA00023118"/>
    </source>
</evidence>
<dbReference type="Pfam" id="PF01881">
    <property type="entry name" value="Cas_Cas6_C"/>
    <property type="match status" value="1"/>
</dbReference>
<dbReference type="InterPro" id="IPR010156">
    <property type="entry name" value="CRISPR-assoc_prot_Cas6"/>
</dbReference>
<dbReference type="EMBL" id="QSEP01000101">
    <property type="protein sequence ID" value="RGZ79690.1"/>
    <property type="molecule type" value="Genomic_DNA"/>
</dbReference>
<evidence type="ECO:0000259" key="2">
    <source>
        <dbReference type="Pfam" id="PF01881"/>
    </source>
</evidence>
<dbReference type="RefSeq" id="WP_118329633.1">
    <property type="nucleotide sequence ID" value="NZ_CAKXER010000042.1"/>
</dbReference>
<dbReference type="PANTHER" id="PTHR36984:SF3">
    <property type="entry name" value="CRISPR-ASSOCIATED ENDORIBONUCLEASE CAS6"/>
    <property type="match status" value="1"/>
</dbReference>
<name>A0A413PTN1_9FIRM</name>
<evidence type="ECO:0000313" key="4">
    <source>
        <dbReference type="Proteomes" id="UP000286561"/>
    </source>
</evidence>
<dbReference type="InterPro" id="IPR049435">
    <property type="entry name" value="Cas_Cas6_C"/>
</dbReference>
<reference evidence="3 4" key="1">
    <citation type="submission" date="2018-08" db="EMBL/GenBank/DDBJ databases">
        <title>A genome reference for cultivated species of the human gut microbiota.</title>
        <authorList>
            <person name="Zou Y."/>
            <person name="Xue W."/>
            <person name="Luo G."/>
        </authorList>
    </citation>
    <scope>NUCLEOTIDE SEQUENCE [LARGE SCALE GENOMIC DNA]</scope>
    <source>
        <strain evidence="3 4">AM48-23BH</strain>
    </source>
</reference>
<dbReference type="Gene3D" id="3.30.70.1890">
    <property type="match status" value="1"/>
</dbReference>
<feature type="domain" description="CRISPR associated protein Cas6 C-terminal" evidence="2">
    <location>
        <begin position="119"/>
        <end position="240"/>
    </location>
</feature>
<protein>
    <submittedName>
        <fullName evidence="3">CRISPR-associated endoribonuclease Cas6</fullName>
    </submittedName>
</protein>
<dbReference type="PANTHER" id="PTHR36984">
    <property type="entry name" value="CRISPR-ASSOCIATED ENDORIBONUCLEASE CAS6 1"/>
    <property type="match status" value="1"/>
</dbReference>
<accession>A0A413PTN1</accession>
<organism evidence="3 4">
    <name type="scientific">Anaerobutyricum hallii</name>
    <dbReference type="NCBI Taxonomy" id="39488"/>
    <lineage>
        <taxon>Bacteria</taxon>
        <taxon>Bacillati</taxon>
        <taxon>Bacillota</taxon>
        <taxon>Clostridia</taxon>
        <taxon>Lachnospirales</taxon>
        <taxon>Lachnospiraceae</taxon>
        <taxon>Anaerobutyricum</taxon>
    </lineage>
</organism>
<keyword evidence="1" id="KW-0051">Antiviral defense</keyword>
<evidence type="ECO:0000313" key="3">
    <source>
        <dbReference type="EMBL" id="RGZ79690.1"/>
    </source>
</evidence>
<dbReference type="AlphaFoldDB" id="A0A413PTN1"/>
<gene>
    <name evidence="3" type="ORF">DW972_12225</name>
</gene>
<comment type="caution">
    <text evidence="3">The sequence shown here is derived from an EMBL/GenBank/DDBJ whole genome shotgun (WGS) entry which is preliminary data.</text>
</comment>
<dbReference type="Gene3D" id="3.30.70.1900">
    <property type="match status" value="1"/>
</dbReference>
<dbReference type="GO" id="GO:0051607">
    <property type="term" value="P:defense response to virus"/>
    <property type="evidence" value="ECO:0007669"/>
    <property type="project" value="UniProtKB-KW"/>
</dbReference>